<keyword evidence="10" id="KW-1185">Reference proteome</keyword>
<evidence type="ECO:0000256" key="1">
    <source>
        <dbReference type="ARBA" id="ARBA00004127"/>
    </source>
</evidence>
<dbReference type="GO" id="GO:0008488">
    <property type="term" value="F:gamma-glutamyl carboxylase activity"/>
    <property type="evidence" value="ECO:0007669"/>
    <property type="project" value="InterPro"/>
</dbReference>
<evidence type="ECO:0000259" key="8">
    <source>
        <dbReference type="SMART" id="SM00752"/>
    </source>
</evidence>
<comment type="subcellular location">
    <subcellularLocation>
        <location evidence="1">Endomembrane system</location>
        <topology evidence="1">Multi-pass membrane protein</topology>
    </subcellularLocation>
</comment>
<feature type="transmembrane region" description="Helical" evidence="7">
    <location>
        <begin position="114"/>
        <end position="138"/>
    </location>
</feature>
<gene>
    <name evidence="9" type="ORF">SAMN06265350_11246</name>
</gene>
<feature type="transmembrane region" description="Helical" evidence="7">
    <location>
        <begin position="20"/>
        <end position="38"/>
    </location>
</feature>
<organism evidence="9 10">
    <name type="scientific">Solitalea koreensis</name>
    <dbReference type="NCBI Taxonomy" id="543615"/>
    <lineage>
        <taxon>Bacteria</taxon>
        <taxon>Pseudomonadati</taxon>
        <taxon>Bacteroidota</taxon>
        <taxon>Sphingobacteriia</taxon>
        <taxon>Sphingobacteriales</taxon>
        <taxon>Sphingobacteriaceae</taxon>
        <taxon>Solitalea</taxon>
    </lineage>
</organism>
<feature type="transmembrane region" description="Helical" evidence="7">
    <location>
        <begin position="150"/>
        <end position="169"/>
    </location>
</feature>
<dbReference type="Proteomes" id="UP000315971">
    <property type="component" value="Unassembled WGS sequence"/>
</dbReference>
<evidence type="ECO:0000256" key="6">
    <source>
        <dbReference type="ARBA" id="ARBA00023239"/>
    </source>
</evidence>
<feature type="transmembrane region" description="Helical" evidence="7">
    <location>
        <begin position="69"/>
        <end position="102"/>
    </location>
</feature>
<reference evidence="9 10" key="1">
    <citation type="submission" date="2017-05" db="EMBL/GenBank/DDBJ databases">
        <authorList>
            <person name="Varghese N."/>
            <person name="Submissions S."/>
        </authorList>
    </citation>
    <scope>NUCLEOTIDE SEQUENCE [LARGE SCALE GENOMIC DNA]</scope>
    <source>
        <strain evidence="9 10">DSM 21342</strain>
    </source>
</reference>
<sequence length="454" mass="52826">MALSLRQYFMKQSSSAPLAVFRIAFGLMLCISILRFWLNNWIEELYIKPHIFFSYYGFDWIKPIGTSTYLLFFICGLSALLVAMGWKYRISIITLFLSFTYIELMDKTTYLNHYYFVSLTCLVMIFLPANVCFSADAWKNREILADKVPAWTVDILKLLLATVYIYAGLAKLNSDWLLNAMPLKFWLPTKNDLPVIGPLLSTAWIPYVFSWFGAAYDLTIVFFLSYRKTRLFAYVTVIVFHGLTALLFQIGMFPYVMIVATLIFFSADFHQKLINKIGKMLKLGHSFTAPNKSFNYTPATNRVILTIFSVLIVVQLLVPFRYLLYPGELFWTEEGYRFSWRVMLMEKNGYATFYVHDSASDKKVIVNNYEFLTPLQEKMMSTQTDMILQYAHFLKNHYVALGFKNPKVFADVFVTLNGRKNAQFIDPHVDLATQEDSFKHKNWILPFNDTIKGF</sequence>
<dbReference type="OrthoDB" id="341137at2"/>
<dbReference type="AlphaFoldDB" id="A0A521EA01"/>
<dbReference type="GO" id="GO:0012505">
    <property type="term" value="C:endomembrane system"/>
    <property type="evidence" value="ECO:0007669"/>
    <property type="project" value="UniProtKB-SubCell"/>
</dbReference>
<name>A0A521EA01_9SPHI</name>
<dbReference type="InterPro" id="IPR053935">
    <property type="entry name" value="VKGC_lumenal_dom"/>
</dbReference>
<evidence type="ECO:0000313" key="9">
    <source>
        <dbReference type="EMBL" id="SMO79990.1"/>
    </source>
</evidence>
<feature type="domain" description="HTTM-like" evidence="8">
    <location>
        <begin position="10"/>
        <end position="269"/>
    </location>
</feature>
<evidence type="ECO:0000313" key="10">
    <source>
        <dbReference type="Proteomes" id="UP000315971"/>
    </source>
</evidence>
<dbReference type="InterPro" id="IPR053934">
    <property type="entry name" value="HTTM_dom"/>
</dbReference>
<keyword evidence="6" id="KW-0456">Lyase</keyword>
<keyword evidence="4 7" id="KW-0472">Membrane</keyword>
<feature type="transmembrane region" description="Helical" evidence="7">
    <location>
        <begin position="231"/>
        <end position="264"/>
    </location>
</feature>
<dbReference type="InterPro" id="IPR011020">
    <property type="entry name" value="HTTM-like"/>
</dbReference>
<feature type="transmembrane region" description="Helical" evidence="7">
    <location>
        <begin position="204"/>
        <end position="224"/>
    </location>
</feature>
<keyword evidence="5" id="KW-1015">Disulfide bond</keyword>
<evidence type="ECO:0000256" key="5">
    <source>
        <dbReference type="ARBA" id="ARBA00023157"/>
    </source>
</evidence>
<evidence type="ECO:0000256" key="2">
    <source>
        <dbReference type="ARBA" id="ARBA00022692"/>
    </source>
</evidence>
<keyword evidence="2 7" id="KW-0812">Transmembrane</keyword>
<dbReference type="EMBL" id="FXSZ01000012">
    <property type="protein sequence ID" value="SMO79990.1"/>
    <property type="molecule type" value="Genomic_DNA"/>
</dbReference>
<dbReference type="GO" id="GO:0019842">
    <property type="term" value="F:vitamin binding"/>
    <property type="evidence" value="ECO:0007669"/>
    <property type="project" value="TreeGrafter"/>
</dbReference>
<dbReference type="PANTHER" id="PTHR12639">
    <property type="entry name" value="VITAMIN K-DEPENDENT GAMMA-CARBOXYLASE"/>
    <property type="match status" value="1"/>
</dbReference>
<evidence type="ECO:0000256" key="4">
    <source>
        <dbReference type="ARBA" id="ARBA00023136"/>
    </source>
</evidence>
<accession>A0A521EA01</accession>
<dbReference type="Pfam" id="PF05090">
    <property type="entry name" value="HTTM"/>
    <property type="match status" value="1"/>
</dbReference>
<dbReference type="PANTHER" id="PTHR12639:SF7">
    <property type="entry name" value="HTTM DOMAIN-CONTAINING PROTEIN"/>
    <property type="match status" value="1"/>
</dbReference>
<keyword evidence="3 7" id="KW-1133">Transmembrane helix</keyword>
<dbReference type="SMART" id="SM00752">
    <property type="entry name" value="HTTM"/>
    <property type="match status" value="1"/>
</dbReference>
<feature type="transmembrane region" description="Helical" evidence="7">
    <location>
        <begin position="303"/>
        <end position="324"/>
    </location>
</feature>
<proteinExistence type="predicted"/>
<dbReference type="InterPro" id="IPR007782">
    <property type="entry name" value="VKG_COase"/>
</dbReference>
<evidence type="ECO:0000256" key="7">
    <source>
        <dbReference type="SAM" id="Phobius"/>
    </source>
</evidence>
<evidence type="ECO:0000256" key="3">
    <source>
        <dbReference type="ARBA" id="ARBA00022989"/>
    </source>
</evidence>
<dbReference type="Pfam" id="PF22777">
    <property type="entry name" value="VKGC_lumenal_dom"/>
    <property type="match status" value="1"/>
</dbReference>
<protein>
    <submittedName>
        <fullName evidence="9">Vitamin K-dependent gamma-carboxylase</fullName>
    </submittedName>
</protein>